<keyword evidence="2" id="KW-1003">Cell membrane</keyword>
<evidence type="ECO:0000256" key="1">
    <source>
        <dbReference type="ARBA" id="ARBA00004651"/>
    </source>
</evidence>
<evidence type="ECO:0000256" key="6">
    <source>
        <dbReference type="SAM" id="MobiDB-lite"/>
    </source>
</evidence>
<evidence type="ECO:0000313" key="9">
    <source>
        <dbReference type="EMBL" id="NYH91425.1"/>
    </source>
</evidence>
<keyword evidence="5 7" id="KW-0472">Membrane</keyword>
<keyword evidence="4 7" id="KW-1133">Transmembrane helix</keyword>
<feature type="transmembrane region" description="Helical" evidence="7">
    <location>
        <begin position="55"/>
        <end position="73"/>
    </location>
</feature>
<evidence type="ECO:0000256" key="4">
    <source>
        <dbReference type="ARBA" id="ARBA00022989"/>
    </source>
</evidence>
<evidence type="ECO:0000259" key="8">
    <source>
        <dbReference type="Pfam" id="PF13244"/>
    </source>
</evidence>
<comment type="caution">
    <text evidence="9">The sequence shown here is derived from an EMBL/GenBank/DDBJ whole genome shotgun (WGS) entry which is preliminary data.</text>
</comment>
<reference evidence="9 10" key="1">
    <citation type="submission" date="2020-07" db="EMBL/GenBank/DDBJ databases">
        <title>Sequencing the genomes of 1000 actinobacteria strains.</title>
        <authorList>
            <person name="Klenk H.-P."/>
        </authorList>
    </citation>
    <scope>NUCLEOTIDE SEQUENCE [LARGE SCALE GENOMIC DNA]</scope>
    <source>
        <strain evidence="9 10">DSM 18448</strain>
    </source>
</reference>
<feature type="transmembrane region" description="Helical" evidence="7">
    <location>
        <begin position="6"/>
        <end position="23"/>
    </location>
</feature>
<dbReference type="AlphaFoldDB" id="A0A852ZGZ5"/>
<protein>
    <submittedName>
        <fullName evidence="9">Putative MnhB-related membrane protein</fullName>
    </submittedName>
</protein>
<comment type="subcellular location">
    <subcellularLocation>
        <location evidence="1">Cell membrane</location>
        <topology evidence="1">Multi-pass membrane protein</topology>
    </subcellularLocation>
</comment>
<accession>A0A852ZGZ5</accession>
<feature type="domain" description="MrpA C-terminal/MbhD" evidence="8">
    <location>
        <begin position="12"/>
        <end position="76"/>
    </location>
</feature>
<proteinExistence type="predicted"/>
<dbReference type="GO" id="GO:0005886">
    <property type="term" value="C:plasma membrane"/>
    <property type="evidence" value="ECO:0007669"/>
    <property type="project" value="UniProtKB-SubCell"/>
</dbReference>
<feature type="region of interest" description="Disordered" evidence="6">
    <location>
        <begin position="82"/>
        <end position="125"/>
    </location>
</feature>
<evidence type="ECO:0000256" key="5">
    <source>
        <dbReference type="ARBA" id="ARBA00023136"/>
    </source>
</evidence>
<dbReference type="InterPro" id="IPR025383">
    <property type="entry name" value="MrpA_C/MbhD"/>
</dbReference>
<evidence type="ECO:0000313" key="10">
    <source>
        <dbReference type="Proteomes" id="UP000579605"/>
    </source>
</evidence>
<gene>
    <name evidence="9" type="ORF">F4554_004063</name>
</gene>
<dbReference type="Proteomes" id="UP000579605">
    <property type="component" value="Unassembled WGS sequence"/>
</dbReference>
<evidence type="ECO:0000256" key="3">
    <source>
        <dbReference type="ARBA" id="ARBA00022692"/>
    </source>
</evidence>
<feature type="transmembrane region" description="Helical" evidence="7">
    <location>
        <begin position="30"/>
        <end position="49"/>
    </location>
</feature>
<evidence type="ECO:0000256" key="7">
    <source>
        <dbReference type="SAM" id="Phobius"/>
    </source>
</evidence>
<feature type="compositionally biased region" description="Basic and acidic residues" evidence="6">
    <location>
        <begin position="106"/>
        <end position="119"/>
    </location>
</feature>
<name>A0A852ZGZ5_9ACTN</name>
<dbReference type="RefSeq" id="WP_179789007.1">
    <property type="nucleotide sequence ID" value="NZ_BAAARR010000037.1"/>
</dbReference>
<evidence type="ECO:0000256" key="2">
    <source>
        <dbReference type="ARBA" id="ARBA00022475"/>
    </source>
</evidence>
<dbReference type="EMBL" id="JACBZH010000001">
    <property type="protein sequence ID" value="NYH91425.1"/>
    <property type="molecule type" value="Genomic_DNA"/>
</dbReference>
<keyword evidence="10" id="KW-1185">Reference proteome</keyword>
<organism evidence="9 10">
    <name type="scientific">Actinopolymorpha rutila</name>
    <dbReference type="NCBI Taxonomy" id="446787"/>
    <lineage>
        <taxon>Bacteria</taxon>
        <taxon>Bacillati</taxon>
        <taxon>Actinomycetota</taxon>
        <taxon>Actinomycetes</taxon>
        <taxon>Propionibacteriales</taxon>
        <taxon>Actinopolymorphaceae</taxon>
        <taxon>Actinopolymorpha</taxon>
    </lineage>
</organism>
<sequence length="125" mass="12553">MFWVLDFACLAVILGAAVMVVRLRTLTGAVVALSAVGTVLTLLFVVLGAPDVAHAEVAVGAIALPVLFLVAIGKVRTVVEPAQVGEPSGTEHPPGTERTGGTEHPPGTEHPAERADGGEAGKAGG</sequence>
<keyword evidence="3 7" id="KW-0812">Transmembrane</keyword>
<dbReference type="Pfam" id="PF13244">
    <property type="entry name" value="MbhD"/>
    <property type="match status" value="1"/>
</dbReference>